<accession>A0A266QC68</accession>
<feature type="transmembrane region" description="Helical" evidence="1">
    <location>
        <begin position="88"/>
        <end position="107"/>
    </location>
</feature>
<sequence>MSRDDNLIDIALGKDALRKPATDTKRTAATTESAIHGLAKISARKRWGIGLLIMSIVYLLFEMIFNASLVQVAGSGIATEDELTRVELLGRSLSGIGVSLLIADWILRGPLLLTRGRRWGSVCLVFIFTWPIVFFGQRSLVDNYLIEPSSAEQRQRAYYAQVIRQGLANNSIEIDGIPHTAGEVYSEESLTFIALFGSLLYADPHLIDKVETHTQAIIKKMVTDTAYKEFPGHYARYQKFRADLQNEYRRYAEVSNKLNKQKSTSSQEAEKAWRQVEQELSNGWREYEQGITQFNRDVNSKAEKLTPKLQDYFNRIAKCSKDSCRKSYNDRYHKEIMTLGAGYIEPHYWLVEEKISGREKLTSSLLTGVLTGGVSVALQGLSLATGGDGGLKDKRYYFYNDVQDIAKRLSLKLQPQFSAKAKGYPFGLSGYEQFRANPITAQQIIVSSKKKGINLPDTWDIDDRTTFDRVVDRKVSAAADSAWNNESRNSGFNLPPNLSWDKFQLHAEMQKRIRHEMGAQFYVNPMRADWNNKQFLDKVIEPNINKKTQELMAQLKREQTEYNNGGSMAEKSKAALRAILVPPISMGLSLLLIVLTLCNLPMKIWKLWAKPALTSTPSAGTHKKSRAILTRTGIATITPLVVVMVPLLFFSSTYLSVHHDKQQTQQNVVHYFMDQVSRQATPASSLALRWVMAAQPRFQPLGHALNESIQLLRYFDPLSKKLHQLDEHFFSIQYQPL</sequence>
<feature type="transmembrane region" description="Helical" evidence="1">
    <location>
        <begin position="633"/>
        <end position="657"/>
    </location>
</feature>
<evidence type="ECO:0000256" key="1">
    <source>
        <dbReference type="SAM" id="Phobius"/>
    </source>
</evidence>
<proteinExistence type="predicted"/>
<dbReference type="Proteomes" id="UP000216101">
    <property type="component" value="Unassembled WGS sequence"/>
</dbReference>
<feature type="transmembrane region" description="Helical" evidence="1">
    <location>
        <begin position="119"/>
        <end position="136"/>
    </location>
</feature>
<dbReference type="EMBL" id="NHNI01000001">
    <property type="protein sequence ID" value="OZY87467.1"/>
    <property type="molecule type" value="Genomic_DNA"/>
</dbReference>
<keyword evidence="1" id="KW-1133">Transmembrane helix</keyword>
<keyword evidence="1" id="KW-0812">Transmembrane</keyword>
<protein>
    <submittedName>
        <fullName evidence="2">Uncharacterized protein</fullName>
    </submittedName>
</protein>
<keyword evidence="1" id="KW-0472">Membrane</keyword>
<organism evidence="2 3">
    <name type="scientific">Cellvibrio mixtus</name>
    <dbReference type="NCBI Taxonomy" id="39650"/>
    <lineage>
        <taxon>Bacteria</taxon>
        <taxon>Pseudomonadati</taxon>
        <taxon>Pseudomonadota</taxon>
        <taxon>Gammaproteobacteria</taxon>
        <taxon>Cellvibrionales</taxon>
        <taxon>Cellvibrionaceae</taxon>
        <taxon>Cellvibrio</taxon>
    </lineage>
</organism>
<dbReference type="RefSeq" id="WP_094984870.1">
    <property type="nucleotide sequence ID" value="NZ_NHNI01000001.1"/>
</dbReference>
<feature type="transmembrane region" description="Helical" evidence="1">
    <location>
        <begin position="580"/>
        <end position="600"/>
    </location>
</feature>
<keyword evidence="3" id="KW-1185">Reference proteome</keyword>
<reference evidence="3" key="1">
    <citation type="submission" date="2017-05" db="EMBL/GenBank/DDBJ databases">
        <authorList>
            <person name="Barney B.M."/>
        </authorList>
    </citation>
    <scope>NUCLEOTIDE SEQUENCE [LARGE SCALE GENOMIC DNA]</scope>
    <source>
        <strain evidence="3">PSBB022</strain>
    </source>
</reference>
<comment type="caution">
    <text evidence="2">The sequence shown here is derived from an EMBL/GenBank/DDBJ whole genome shotgun (WGS) entry which is preliminary data.</text>
</comment>
<feature type="transmembrane region" description="Helical" evidence="1">
    <location>
        <begin position="47"/>
        <end position="68"/>
    </location>
</feature>
<evidence type="ECO:0000313" key="3">
    <source>
        <dbReference type="Proteomes" id="UP000216101"/>
    </source>
</evidence>
<name>A0A266QC68_9GAMM</name>
<evidence type="ECO:0000313" key="2">
    <source>
        <dbReference type="EMBL" id="OZY87467.1"/>
    </source>
</evidence>
<gene>
    <name evidence="2" type="ORF">CBP51_10975</name>
</gene>
<dbReference type="AlphaFoldDB" id="A0A266QC68"/>